<feature type="transmembrane region" description="Helical" evidence="9">
    <location>
        <begin position="263"/>
        <end position="286"/>
    </location>
</feature>
<reference evidence="11 12" key="1">
    <citation type="submission" date="2019-02" db="EMBL/GenBank/DDBJ databases">
        <title>Deep-cultivation of Planctomycetes and their phenomic and genomic characterization uncovers novel biology.</title>
        <authorList>
            <person name="Wiegand S."/>
            <person name="Jogler M."/>
            <person name="Boedeker C."/>
            <person name="Pinto D."/>
            <person name="Vollmers J."/>
            <person name="Rivas-Marin E."/>
            <person name="Kohn T."/>
            <person name="Peeters S.H."/>
            <person name="Heuer A."/>
            <person name="Rast P."/>
            <person name="Oberbeckmann S."/>
            <person name="Bunk B."/>
            <person name="Jeske O."/>
            <person name="Meyerdierks A."/>
            <person name="Storesund J.E."/>
            <person name="Kallscheuer N."/>
            <person name="Luecker S."/>
            <person name="Lage O.M."/>
            <person name="Pohl T."/>
            <person name="Merkel B.J."/>
            <person name="Hornburger P."/>
            <person name="Mueller R.-W."/>
            <person name="Bruemmer F."/>
            <person name="Labrenz M."/>
            <person name="Spormann A.M."/>
            <person name="Op den Camp H."/>
            <person name="Overmann J."/>
            <person name="Amann R."/>
            <person name="Jetten M.S.M."/>
            <person name="Mascher T."/>
            <person name="Medema M.H."/>
            <person name="Devos D.P."/>
            <person name="Kaster A.-K."/>
            <person name="Ovreas L."/>
            <person name="Rohde M."/>
            <person name="Galperin M.Y."/>
            <person name="Jogler C."/>
        </authorList>
    </citation>
    <scope>NUCLEOTIDE SEQUENCE [LARGE SCALE GENOMIC DNA]</scope>
    <source>
        <strain evidence="11 12">Poly30</strain>
    </source>
</reference>
<dbReference type="InterPro" id="IPR005672">
    <property type="entry name" value="Phosphate_PstA"/>
</dbReference>
<evidence type="ECO:0000259" key="10">
    <source>
        <dbReference type="PROSITE" id="PS50928"/>
    </source>
</evidence>
<dbReference type="EMBL" id="CP036434">
    <property type="protein sequence ID" value="QDV04574.1"/>
    <property type="molecule type" value="Genomic_DNA"/>
</dbReference>
<dbReference type="Proteomes" id="UP000320390">
    <property type="component" value="Chromosome"/>
</dbReference>
<feature type="transmembrane region" description="Helical" evidence="9">
    <location>
        <begin position="27"/>
        <end position="52"/>
    </location>
</feature>
<sequence length="296" mass="32050">MSDAIKNGFQAAPLDRRNQRNQRVFRLLFLTMTVILIVPVVVILALLTIKGAPALSWGFFTESPKNGLTEGGIFPALVGTLWLVAVALVASVPLGVAAAIYLSEYAKDNLLTRLINLAIINLAGVPSIVHALFGLGAFVLFFKFGTSILAASLTLAIMTLPVVIVSTREALQSVPQSFRLACWSLGATRWQTIRKVVLPNSISGILTGVILEVSRTVGETAPIMFTGAVFFLPFLPQSVMDQTMAMSLHLYNVATQVPDIPEALPFGVALSLILMVLLLNSVSIAFRVHLRRVKKW</sequence>
<protein>
    <recommendedName>
        <fullName evidence="3 9">Phosphate transport system permease protein PstA</fullName>
    </recommendedName>
</protein>
<evidence type="ECO:0000313" key="11">
    <source>
        <dbReference type="EMBL" id="QDV04574.1"/>
    </source>
</evidence>
<dbReference type="SUPFAM" id="SSF161098">
    <property type="entry name" value="MetI-like"/>
    <property type="match status" value="1"/>
</dbReference>
<dbReference type="PANTHER" id="PTHR43470:SF3">
    <property type="entry name" value="PHOSPHATE TRANSPORT SYSTEM PERMEASE PROTEIN PSTA-RELATED"/>
    <property type="match status" value="1"/>
</dbReference>
<proteinExistence type="inferred from homology"/>
<dbReference type="RefSeq" id="WP_145194030.1">
    <property type="nucleotide sequence ID" value="NZ_CP036434.1"/>
</dbReference>
<dbReference type="AlphaFoldDB" id="A0A518EKE6"/>
<evidence type="ECO:0000256" key="5">
    <source>
        <dbReference type="ARBA" id="ARBA00022475"/>
    </source>
</evidence>
<keyword evidence="8 9" id="KW-0472">Membrane</keyword>
<evidence type="ECO:0000256" key="7">
    <source>
        <dbReference type="ARBA" id="ARBA00022989"/>
    </source>
</evidence>
<feature type="transmembrane region" description="Helical" evidence="9">
    <location>
        <begin position="221"/>
        <end position="240"/>
    </location>
</feature>
<feature type="transmembrane region" description="Helical" evidence="9">
    <location>
        <begin position="72"/>
        <end position="102"/>
    </location>
</feature>
<evidence type="ECO:0000256" key="3">
    <source>
        <dbReference type="ARBA" id="ARBA00016864"/>
    </source>
</evidence>
<feature type="transmembrane region" description="Helical" evidence="9">
    <location>
        <begin position="148"/>
        <end position="167"/>
    </location>
</feature>
<dbReference type="GO" id="GO:0035435">
    <property type="term" value="P:phosphate ion transmembrane transport"/>
    <property type="evidence" value="ECO:0007669"/>
    <property type="project" value="InterPro"/>
</dbReference>
<feature type="domain" description="ABC transmembrane type-1" evidence="10">
    <location>
        <begin position="77"/>
        <end position="283"/>
    </location>
</feature>
<dbReference type="CDD" id="cd06261">
    <property type="entry name" value="TM_PBP2"/>
    <property type="match status" value="1"/>
</dbReference>
<dbReference type="Gene3D" id="1.10.3720.10">
    <property type="entry name" value="MetI-like"/>
    <property type="match status" value="1"/>
</dbReference>
<dbReference type="GO" id="GO:0005886">
    <property type="term" value="C:plasma membrane"/>
    <property type="evidence" value="ECO:0007669"/>
    <property type="project" value="UniProtKB-SubCell"/>
</dbReference>
<dbReference type="GO" id="GO:0005315">
    <property type="term" value="F:phosphate transmembrane transporter activity"/>
    <property type="evidence" value="ECO:0007669"/>
    <property type="project" value="InterPro"/>
</dbReference>
<evidence type="ECO:0000256" key="4">
    <source>
        <dbReference type="ARBA" id="ARBA00022448"/>
    </source>
</evidence>
<dbReference type="PROSITE" id="PS50928">
    <property type="entry name" value="ABC_TM1"/>
    <property type="match status" value="1"/>
</dbReference>
<evidence type="ECO:0000313" key="12">
    <source>
        <dbReference type="Proteomes" id="UP000320390"/>
    </source>
</evidence>
<dbReference type="PANTHER" id="PTHR43470">
    <property type="entry name" value="PHOSPHATE TRANSPORT SYSTEM PERMEASE PROTEIN PSTA-RELATED"/>
    <property type="match status" value="1"/>
</dbReference>
<dbReference type="Pfam" id="PF00528">
    <property type="entry name" value="BPD_transp_1"/>
    <property type="match status" value="1"/>
</dbReference>
<dbReference type="InterPro" id="IPR000515">
    <property type="entry name" value="MetI-like"/>
</dbReference>
<evidence type="ECO:0000256" key="6">
    <source>
        <dbReference type="ARBA" id="ARBA00022692"/>
    </source>
</evidence>
<keyword evidence="12" id="KW-1185">Reference proteome</keyword>
<dbReference type="NCBIfam" id="TIGR00974">
    <property type="entry name" value="3a0107s02c"/>
    <property type="match status" value="1"/>
</dbReference>
<gene>
    <name evidence="11" type="primary">pstA</name>
    <name evidence="11" type="ORF">Poly30_00650</name>
</gene>
<dbReference type="OrthoDB" id="9807065at2"/>
<keyword evidence="5 9" id="KW-1003">Cell membrane</keyword>
<feature type="transmembrane region" description="Helical" evidence="9">
    <location>
        <begin position="114"/>
        <end position="142"/>
    </location>
</feature>
<dbReference type="InterPro" id="IPR035906">
    <property type="entry name" value="MetI-like_sf"/>
</dbReference>
<name>A0A518EKE6_9BACT</name>
<keyword evidence="6 9" id="KW-0812">Transmembrane</keyword>
<comment type="subcellular location">
    <subcellularLocation>
        <location evidence="1 9">Cell membrane</location>
        <topology evidence="1 9">Multi-pass membrane protein</topology>
    </subcellularLocation>
</comment>
<evidence type="ECO:0000256" key="2">
    <source>
        <dbReference type="ARBA" id="ARBA00007069"/>
    </source>
</evidence>
<organism evidence="11 12">
    <name type="scientific">Saltatorellus ferox</name>
    <dbReference type="NCBI Taxonomy" id="2528018"/>
    <lineage>
        <taxon>Bacteria</taxon>
        <taxon>Pseudomonadati</taxon>
        <taxon>Planctomycetota</taxon>
        <taxon>Planctomycetia</taxon>
        <taxon>Planctomycetia incertae sedis</taxon>
        <taxon>Saltatorellus</taxon>
    </lineage>
</organism>
<accession>A0A518EKE6</accession>
<keyword evidence="7 9" id="KW-1133">Transmembrane helix</keyword>
<evidence type="ECO:0000256" key="1">
    <source>
        <dbReference type="ARBA" id="ARBA00004651"/>
    </source>
</evidence>
<evidence type="ECO:0000256" key="9">
    <source>
        <dbReference type="RuleBase" id="RU363043"/>
    </source>
</evidence>
<keyword evidence="4" id="KW-0813">Transport</keyword>
<evidence type="ECO:0000256" key="8">
    <source>
        <dbReference type="ARBA" id="ARBA00023136"/>
    </source>
</evidence>
<comment type="similarity">
    <text evidence="2 9">Belongs to the binding-protein-dependent transport system permease family. CysTW subfamily.</text>
</comment>